<reference evidence="3" key="2">
    <citation type="journal article" date="2021" name="PeerJ">
        <title>Extensive microbial diversity within the chicken gut microbiome revealed by metagenomics and culture.</title>
        <authorList>
            <person name="Gilroy R."/>
            <person name="Ravi A."/>
            <person name="Getino M."/>
            <person name="Pursley I."/>
            <person name="Horton D.L."/>
            <person name="Alikhan N.F."/>
            <person name="Baker D."/>
            <person name="Gharbi K."/>
            <person name="Hall N."/>
            <person name="Watson M."/>
            <person name="Adriaenssens E.M."/>
            <person name="Foster-Nyarko E."/>
            <person name="Jarju S."/>
            <person name="Secka A."/>
            <person name="Antonio M."/>
            <person name="Oren A."/>
            <person name="Chaudhuri R.R."/>
            <person name="La Ragione R."/>
            <person name="Hildebrand F."/>
            <person name="Pallen M.J."/>
        </authorList>
    </citation>
    <scope>NUCLEOTIDE SEQUENCE</scope>
    <source>
        <strain evidence="3">CHK152-2994</strain>
    </source>
</reference>
<feature type="domain" description="AB hydrolase-1" evidence="2">
    <location>
        <begin position="40"/>
        <end position="242"/>
    </location>
</feature>
<evidence type="ECO:0000259" key="2">
    <source>
        <dbReference type="Pfam" id="PF12697"/>
    </source>
</evidence>
<dbReference type="PANTHER" id="PTHR43798">
    <property type="entry name" value="MONOACYLGLYCEROL LIPASE"/>
    <property type="match status" value="1"/>
</dbReference>
<organism evidence="3 4">
    <name type="scientific">Candidatus Scatenecus faecavium</name>
    <dbReference type="NCBI Taxonomy" id="2840915"/>
    <lineage>
        <taxon>Bacteria</taxon>
        <taxon>Candidatus Scatenecus</taxon>
    </lineage>
</organism>
<dbReference type="PANTHER" id="PTHR43798:SF31">
    <property type="entry name" value="AB HYDROLASE SUPERFAMILY PROTEIN YCLE"/>
    <property type="match status" value="1"/>
</dbReference>
<dbReference type="InterPro" id="IPR050266">
    <property type="entry name" value="AB_hydrolase_sf"/>
</dbReference>
<reference evidence="3" key="1">
    <citation type="submission" date="2020-10" db="EMBL/GenBank/DDBJ databases">
        <authorList>
            <person name="Gilroy R."/>
        </authorList>
    </citation>
    <scope>NUCLEOTIDE SEQUENCE</scope>
    <source>
        <strain evidence="3">CHK152-2994</strain>
    </source>
</reference>
<gene>
    <name evidence="3" type="ORF">IAD41_05445</name>
</gene>
<dbReference type="EMBL" id="DVJO01000118">
    <property type="protein sequence ID" value="HIS83033.1"/>
    <property type="molecule type" value="Genomic_DNA"/>
</dbReference>
<dbReference type="Pfam" id="PF12697">
    <property type="entry name" value="Abhydrolase_6"/>
    <property type="match status" value="1"/>
</dbReference>
<protein>
    <submittedName>
        <fullName evidence="3">Alpha/beta fold hydrolase</fullName>
    </submittedName>
</protein>
<accession>A0A9D1K4E5</accession>
<evidence type="ECO:0000313" key="4">
    <source>
        <dbReference type="Proteomes" id="UP000824139"/>
    </source>
</evidence>
<dbReference type="InterPro" id="IPR029058">
    <property type="entry name" value="AB_hydrolase_fold"/>
</dbReference>
<dbReference type="AlphaFoldDB" id="A0A9D1K4E5"/>
<keyword evidence="1 3" id="KW-0378">Hydrolase</keyword>
<dbReference type="InterPro" id="IPR000073">
    <property type="entry name" value="AB_hydrolase_1"/>
</dbReference>
<comment type="caution">
    <text evidence="3">The sequence shown here is derived from an EMBL/GenBank/DDBJ whole genome shotgun (WGS) entry which is preliminary data.</text>
</comment>
<dbReference type="Gene3D" id="3.40.50.1820">
    <property type="entry name" value="alpha/beta hydrolase"/>
    <property type="match status" value="1"/>
</dbReference>
<dbReference type="SUPFAM" id="SSF53474">
    <property type="entry name" value="alpha/beta-Hydrolases"/>
    <property type="match status" value="1"/>
</dbReference>
<dbReference type="GO" id="GO:0016787">
    <property type="term" value="F:hydrolase activity"/>
    <property type="evidence" value="ECO:0007669"/>
    <property type="project" value="UniProtKB-KW"/>
</dbReference>
<evidence type="ECO:0000256" key="1">
    <source>
        <dbReference type="ARBA" id="ARBA00022801"/>
    </source>
</evidence>
<dbReference type="GO" id="GO:0016020">
    <property type="term" value="C:membrane"/>
    <property type="evidence" value="ECO:0007669"/>
    <property type="project" value="TreeGrafter"/>
</dbReference>
<evidence type="ECO:0000313" key="3">
    <source>
        <dbReference type="EMBL" id="HIS83033.1"/>
    </source>
</evidence>
<name>A0A9D1K4E5_9BACT</name>
<dbReference type="Proteomes" id="UP000824139">
    <property type="component" value="Unassembled WGS sequence"/>
</dbReference>
<sequence length="252" mass="29109">MFTQTKIREIILVMEELFLNTKDRVNIALNWYNTGHKSVIIICPGWFMTKDSKAFSLLAEKLSEKLDVIVMDFRGHGRSSGFYTFTSKELFDLEAAVDFAKSHYEKVFLAGFSLGGGLVILHSALKNDVDKIIAVSPPSDFYKIENCMWHPNAWIPTFKKFEPKRWVSVRPSLLIHKKTRPLDVVEKITVPTLFVAGRHDVTVKPWHTELLYQKAVCEKKLEIFENGIHAEDLFLDEPERFVKMCLDWVEQG</sequence>
<proteinExistence type="predicted"/>